<evidence type="ECO:0000313" key="10">
    <source>
        <dbReference type="EMBL" id="MBC5716234.1"/>
    </source>
</evidence>
<dbReference type="EMBL" id="JACOPN010000001">
    <property type="protein sequence ID" value="MBC5716234.1"/>
    <property type="molecule type" value="Genomic_DNA"/>
</dbReference>
<evidence type="ECO:0000256" key="7">
    <source>
        <dbReference type="SAM" id="Phobius"/>
    </source>
</evidence>
<dbReference type="Pfam" id="PF12704">
    <property type="entry name" value="MacB_PCD"/>
    <property type="match status" value="1"/>
</dbReference>
<keyword evidence="11" id="KW-1185">Reference proteome</keyword>
<dbReference type="RefSeq" id="WP_186877696.1">
    <property type="nucleotide sequence ID" value="NZ_JACOPN010000001.1"/>
</dbReference>
<evidence type="ECO:0000256" key="6">
    <source>
        <dbReference type="ARBA" id="ARBA00038076"/>
    </source>
</evidence>
<feature type="transmembrane region" description="Helical" evidence="7">
    <location>
        <begin position="380"/>
        <end position="399"/>
    </location>
</feature>
<organism evidence="10 11">
    <name type="scientific">Flintibacter faecis</name>
    <dbReference type="NCBI Taxonomy" id="2763047"/>
    <lineage>
        <taxon>Bacteria</taxon>
        <taxon>Bacillati</taxon>
        <taxon>Bacillota</taxon>
        <taxon>Clostridia</taxon>
        <taxon>Eubacteriales</taxon>
        <taxon>Flintibacter</taxon>
    </lineage>
</organism>
<sequence length="416" mass="44346">MNVTQYFKLALKSLRTSKMRAFLTMLGIIIGVAAVIIIISLGNGLTRMVEQRVEKLGVTQIMAYTWGMGDGTTGNVTPQEIYGLVEANPDVFSGVTPWVSAGTGVRRGDTQLKKTTITGVSEAMYRPETGTTLDGDALGKGRFLQYVDVQQRKNVCVIGAYVEREAFQGDALGRELLIGGVPYTVVGVMAQSQTTMEEGGWDDLAYVPYENAMQLSGSGFVSLYQMTARSRDTVEQARALLVDLMVQKFPDPDAEYNQYMITTMLEQVQQINAMMGVAMSVLVAIAAISLLVGGIGIMNIMLVSVTERTREIGIRKSLGAKRRDIRWQFIIEAGTTSAAGGLLGIGLGCLVASGIGSVLGGTLAQSMGGGITFSATPTPMAVAVSFGVSVGIGVLFGYLPANKAAKLNPIDALRYD</sequence>
<accession>A0A8J6M198</accession>
<comment type="caution">
    <text evidence="10">The sequence shown here is derived from an EMBL/GenBank/DDBJ whole genome shotgun (WGS) entry which is preliminary data.</text>
</comment>
<keyword evidence="5 7" id="KW-0472">Membrane</keyword>
<proteinExistence type="inferred from homology"/>
<feature type="transmembrane region" description="Helical" evidence="7">
    <location>
        <begin position="21"/>
        <end position="42"/>
    </location>
</feature>
<evidence type="ECO:0000256" key="2">
    <source>
        <dbReference type="ARBA" id="ARBA00022475"/>
    </source>
</evidence>
<evidence type="ECO:0000313" key="11">
    <source>
        <dbReference type="Proteomes" id="UP000602260"/>
    </source>
</evidence>
<dbReference type="GO" id="GO:0022857">
    <property type="term" value="F:transmembrane transporter activity"/>
    <property type="evidence" value="ECO:0007669"/>
    <property type="project" value="TreeGrafter"/>
</dbReference>
<feature type="transmembrane region" description="Helical" evidence="7">
    <location>
        <begin position="273"/>
        <end position="306"/>
    </location>
</feature>
<feature type="transmembrane region" description="Helical" evidence="7">
    <location>
        <begin position="327"/>
        <end position="360"/>
    </location>
</feature>
<dbReference type="PANTHER" id="PTHR30572:SF4">
    <property type="entry name" value="ABC TRANSPORTER PERMEASE YTRF"/>
    <property type="match status" value="1"/>
</dbReference>
<reference evidence="10" key="1">
    <citation type="submission" date="2020-08" db="EMBL/GenBank/DDBJ databases">
        <title>Genome public.</title>
        <authorList>
            <person name="Liu C."/>
            <person name="Sun Q."/>
        </authorList>
    </citation>
    <scope>NUCLEOTIDE SEQUENCE</scope>
    <source>
        <strain evidence="10">BX5</strain>
    </source>
</reference>
<keyword evidence="4 7" id="KW-1133">Transmembrane helix</keyword>
<protein>
    <submittedName>
        <fullName evidence="10">ABC transporter permease</fullName>
    </submittedName>
</protein>
<keyword evidence="3 7" id="KW-0812">Transmembrane</keyword>
<feature type="domain" description="MacB-like periplasmic core" evidence="9">
    <location>
        <begin position="22"/>
        <end position="241"/>
    </location>
</feature>
<dbReference type="PANTHER" id="PTHR30572">
    <property type="entry name" value="MEMBRANE COMPONENT OF TRANSPORTER-RELATED"/>
    <property type="match status" value="1"/>
</dbReference>
<dbReference type="InterPro" id="IPR025857">
    <property type="entry name" value="MacB_PCD"/>
</dbReference>
<dbReference type="Pfam" id="PF02687">
    <property type="entry name" value="FtsX"/>
    <property type="match status" value="1"/>
</dbReference>
<feature type="domain" description="ABC3 transporter permease C-terminal" evidence="8">
    <location>
        <begin position="284"/>
        <end position="409"/>
    </location>
</feature>
<evidence type="ECO:0000259" key="8">
    <source>
        <dbReference type="Pfam" id="PF02687"/>
    </source>
</evidence>
<evidence type="ECO:0000256" key="5">
    <source>
        <dbReference type="ARBA" id="ARBA00023136"/>
    </source>
</evidence>
<comment type="subcellular location">
    <subcellularLocation>
        <location evidence="1">Cell membrane</location>
        <topology evidence="1">Multi-pass membrane protein</topology>
    </subcellularLocation>
</comment>
<dbReference type="InterPro" id="IPR050250">
    <property type="entry name" value="Macrolide_Exporter_MacB"/>
</dbReference>
<dbReference type="Proteomes" id="UP000602260">
    <property type="component" value="Unassembled WGS sequence"/>
</dbReference>
<keyword evidence="2" id="KW-1003">Cell membrane</keyword>
<evidence type="ECO:0000259" key="9">
    <source>
        <dbReference type="Pfam" id="PF12704"/>
    </source>
</evidence>
<dbReference type="AlphaFoldDB" id="A0A8J6M198"/>
<dbReference type="InterPro" id="IPR003838">
    <property type="entry name" value="ABC3_permease_C"/>
</dbReference>
<evidence type="ECO:0000256" key="3">
    <source>
        <dbReference type="ARBA" id="ARBA00022692"/>
    </source>
</evidence>
<name>A0A8J6M198_9FIRM</name>
<comment type="similarity">
    <text evidence="6">Belongs to the ABC-4 integral membrane protein family.</text>
</comment>
<dbReference type="GO" id="GO:0005886">
    <property type="term" value="C:plasma membrane"/>
    <property type="evidence" value="ECO:0007669"/>
    <property type="project" value="UniProtKB-SubCell"/>
</dbReference>
<gene>
    <name evidence="10" type="ORF">H8S55_02670</name>
</gene>
<evidence type="ECO:0000256" key="4">
    <source>
        <dbReference type="ARBA" id="ARBA00022989"/>
    </source>
</evidence>
<evidence type="ECO:0000256" key="1">
    <source>
        <dbReference type="ARBA" id="ARBA00004651"/>
    </source>
</evidence>